<dbReference type="AlphaFoldDB" id="A0A4E9EIE7"/>
<dbReference type="EMBL" id="CAAKMV010000163">
    <property type="protein sequence ID" value="VIO62656.1"/>
    <property type="molecule type" value="Genomic_DNA"/>
</dbReference>
<dbReference type="InterPro" id="IPR001810">
    <property type="entry name" value="F-box_dom"/>
</dbReference>
<dbReference type="PROSITE" id="PS50181">
    <property type="entry name" value="FBOX"/>
    <property type="match status" value="1"/>
</dbReference>
<evidence type="ECO:0000313" key="2">
    <source>
        <dbReference type="EMBL" id="VIO62656.1"/>
    </source>
</evidence>
<evidence type="ECO:0000259" key="1">
    <source>
        <dbReference type="PROSITE" id="PS50181"/>
    </source>
</evidence>
<gene>
    <name evidence="2" type="ORF">FUG_LOCUS477595</name>
</gene>
<sequence length="484" mass="54820">MVVLWNLSEGIQQCIADTLFGSNKRPPTTKLTALAKHRPRAKFNLLDLPNELIYAVGVAAERRDARALSTTCRRLRENLASIVWSRVKLSIGLCVTSSDIDTFVSYLEEHCEKFGLIKEATIHFDGCRTECPPCCVDELLSVPKAAYIINAMTSLESLSLDVQNLSTKQIKTLTDELRSGPNIEVLELKCEKNSRCLMECVGEATSPGSSQSIAAPEISSHLGSQSTRATISRPKHKSTNDCGINYIAERFPQLKSLVIREPLFDGYQLTNSHFTADKIPQIDGMMLGTALKEKLPTLQRFVCTIHFANPIDLVPHLSRFRPLISMAAANHPALNEMVIILSRMYLICWKRESNHISLRECYGPWLFRSMPIFEQTVLESLLLNTWALVGHCFSRSIHILGNKNFPLYRIRIHLNMNMNKDHFRDLRSTAIRDLAFRAYFTCSEVNNTLHSRCMSNKHKAISIRKLLQLMTKTFSGQRKETKHV</sequence>
<protein>
    <recommendedName>
        <fullName evidence="1">F-box domain-containing protein</fullName>
    </recommendedName>
</protein>
<accession>A0A4E9EIE7</accession>
<proteinExistence type="predicted"/>
<reference evidence="2" key="1">
    <citation type="submission" date="2019-04" db="EMBL/GenBank/DDBJ databases">
        <authorList>
            <person name="Melise S."/>
            <person name="Noan J."/>
            <person name="Okalmin O."/>
        </authorList>
    </citation>
    <scope>NUCLEOTIDE SEQUENCE</scope>
    <source>
        <strain evidence="2">FN9</strain>
    </source>
</reference>
<name>A0A4E9EIE7_GIBZA</name>
<feature type="domain" description="F-box" evidence="1">
    <location>
        <begin position="42"/>
        <end position="87"/>
    </location>
</feature>
<organism evidence="2">
    <name type="scientific">Gibberella zeae</name>
    <name type="common">Wheat head blight fungus</name>
    <name type="synonym">Fusarium graminearum</name>
    <dbReference type="NCBI Taxonomy" id="5518"/>
    <lineage>
        <taxon>Eukaryota</taxon>
        <taxon>Fungi</taxon>
        <taxon>Dikarya</taxon>
        <taxon>Ascomycota</taxon>
        <taxon>Pezizomycotina</taxon>
        <taxon>Sordariomycetes</taxon>
        <taxon>Hypocreomycetidae</taxon>
        <taxon>Hypocreales</taxon>
        <taxon>Nectriaceae</taxon>
        <taxon>Fusarium</taxon>
    </lineage>
</organism>